<dbReference type="AlphaFoldDB" id="A0A2A2AIK6"/>
<proteinExistence type="predicted"/>
<keyword evidence="1" id="KW-1133">Transmembrane helix</keyword>
<name>A0A2A2AIK6_9BURK</name>
<keyword evidence="1" id="KW-0472">Membrane</keyword>
<keyword evidence="1" id="KW-0812">Transmembrane</keyword>
<dbReference type="Proteomes" id="UP000218054">
    <property type="component" value="Unassembled WGS sequence"/>
</dbReference>
<keyword evidence="3" id="KW-1185">Reference proteome</keyword>
<sequence length="115" mass="12046">MSLWHTLLLALALAFSGLALLAATMERHRADFAPLPAQPPWQAALRCAGCGLLALALGAALQRWPPALAVLAWLQLLSLAALALGLLLCYRPRRARQGLAGGLAACGALGLLQLF</sequence>
<dbReference type="Pfam" id="PF11804">
    <property type="entry name" value="DUF3325"/>
    <property type="match status" value="1"/>
</dbReference>
<accession>A0A2A2AIK6</accession>
<evidence type="ECO:0000256" key="1">
    <source>
        <dbReference type="SAM" id="Phobius"/>
    </source>
</evidence>
<feature type="transmembrane region" description="Helical" evidence="1">
    <location>
        <begin position="6"/>
        <end position="23"/>
    </location>
</feature>
<comment type="caution">
    <text evidence="2">The sequence shown here is derived from an EMBL/GenBank/DDBJ whole genome shotgun (WGS) entry which is preliminary data.</text>
</comment>
<reference evidence="2 3" key="1">
    <citation type="submission" date="2017-08" db="EMBL/GenBank/DDBJ databases">
        <title>WGS of Clinical strains of the CDC Group NO-1 linked to zoonotic infections in humans.</title>
        <authorList>
            <person name="Bernier A.-M."/>
            <person name="Bernard K."/>
        </authorList>
    </citation>
    <scope>NUCLEOTIDE SEQUENCE [LARGE SCALE GENOMIC DNA]</scope>
    <source>
        <strain evidence="2 3">NML00-0135</strain>
    </source>
</reference>
<dbReference type="InterPro" id="IPR021762">
    <property type="entry name" value="DUF3325"/>
</dbReference>
<evidence type="ECO:0000313" key="3">
    <source>
        <dbReference type="Proteomes" id="UP000218054"/>
    </source>
</evidence>
<evidence type="ECO:0008006" key="4">
    <source>
        <dbReference type="Google" id="ProtNLM"/>
    </source>
</evidence>
<dbReference type="RefSeq" id="WP_095539152.1">
    <property type="nucleotide sequence ID" value="NZ_NSJB01000002.1"/>
</dbReference>
<feature type="transmembrane region" description="Helical" evidence="1">
    <location>
        <begin position="67"/>
        <end position="90"/>
    </location>
</feature>
<organism evidence="2 3">
    <name type="scientific">Vandammella animalimorsus</name>
    <dbReference type="NCBI Taxonomy" id="2029117"/>
    <lineage>
        <taxon>Bacteria</taxon>
        <taxon>Pseudomonadati</taxon>
        <taxon>Pseudomonadota</taxon>
        <taxon>Betaproteobacteria</taxon>
        <taxon>Burkholderiales</taxon>
        <taxon>Comamonadaceae</taxon>
        <taxon>Vandammella</taxon>
    </lineage>
</organism>
<protein>
    <recommendedName>
        <fullName evidence="4">DUF3325 domain-containing protein</fullName>
    </recommendedName>
</protein>
<gene>
    <name evidence="2" type="ORF">CK625_04665</name>
</gene>
<dbReference type="EMBL" id="NSJB01000002">
    <property type="protein sequence ID" value="PAT37584.1"/>
    <property type="molecule type" value="Genomic_DNA"/>
</dbReference>
<evidence type="ECO:0000313" key="2">
    <source>
        <dbReference type="EMBL" id="PAT37584.1"/>
    </source>
</evidence>